<reference evidence="3 4" key="1">
    <citation type="submission" date="2016-10" db="EMBL/GenBank/DDBJ databases">
        <authorList>
            <person name="de Groot N.N."/>
        </authorList>
    </citation>
    <scope>NUCLEOTIDE SEQUENCE [LARGE SCALE GENOMIC DNA]</scope>
    <source>
        <strain evidence="3 4">Nm1</strain>
    </source>
</reference>
<evidence type="ECO:0000313" key="3">
    <source>
        <dbReference type="EMBL" id="SDX88015.1"/>
    </source>
</evidence>
<accession>A0A1H3FAU8</accession>
<proteinExistence type="predicted"/>
<gene>
    <name evidence="3" type="ORF">SAMN05421881_101134</name>
</gene>
<dbReference type="RefSeq" id="WP_090412455.1">
    <property type="nucleotide sequence ID" value="NZ_FNOY01000011.1"/>
</dbReference>
<dbReference type="OrthoDB" id="8543134at2"/>
<feature type="region of interest" description="Disordered" evidence="2">
    <location>
        <begin position="29"/>
        <end position="52"/>
    </location>
</feature>
<organism evidence="3 4">
    <name type="scientific">Nitrosomonas halophila</name>
    <dbReference type="NCBI Taxonomy" id="44576"/>
    <lineage>
        <taxon>Bacteria</taxon>
        <taxon>Pseudomonadati</taxon>
        <taxon>Pseudomonadota</taxon>
        <taxon>Betaproteobacteria</taxon>
        <taxon>Nitrosomonadales</taxon>
        <taxon>Nitrosomonadaceae</taxon>
        <taxon>Nitrosomonas</taxon>
    </lineage>
</organism>
<evidence type="ECO:0000256" key="1">
    <source>
        <dbReference type="SAM" id="Coils"/>
    </source>
</evidence>
<dbReference type="Proteomes" id="UP000198640">
    <property type="component" value="Unassembled WGS sequence"/>
</dbReference>
<dbReference type="PANTHER" id="PTHR34491">
    <property type="entry name" value="A-TYPE INCLUSION PROTEIN, PUTATIVE-RELATED"/>
    <property type="match status" value="1"/>
</dbReference>
<keyword evidence="4" id="KW-1185">Reference proteome</keyword>
<feature type="coiled-coil region" evidence="1">
    <location>
        <begin position="305"/>
        <end position="366"/>
    </location>
</feature>
<feature type="coiled-coil region" evidence="1">
    <location>
        <begin position="1330"/>
        <end position="1357"/>
    </location>
</feature>
<evidence type="ECO:0000256" key="2">
    <source>
        <dbReference type="SAM" id="MobiDB-lite"/>
    </source>
</evidence>
<dbReference type="PANTHER" id="PTHR34491:SF156">
    <property type="entry name" value="KINESIN MOTOR DOMAIN-CONTAINING PROTEIN"/>
    <property type="match status" value="1"/>
</dbReference>
<protein>
    <submittedName>
        <fullName evidence="3">Prophage tail length tape measure protein</fullName>
    </submittedName>
</protein>
<dbReference type="EMBL" id="FNOY01000011">
    <property type="protein sequence ID" value="SDX88015.1"/>
    <property type="molecule type" value="Genomic_DNA"/>
</dbReference>
<keyword evidence="1" id="KW-0175">Coiled coil</keyword>
<feature type="compositionally biased region" description="Basic and acidic residues" evidence="2">
    <location>
        <begin position="29"/>
        <end position="44"/>
    </location>
</feature>
<evidence type="ECO:0000313" key="4">
    <source>
        <dbReference type="Proteomes" id="UP000198640"/>
    </source>
</evidence>
<dbReference type="STRING" id="44576.SAMN05421881_101134"/>
<name>A0A1H3FAU8_9PROT</name>
<sequence>MANDLEVGVKLTADGKGLVGEARSAKEAVKGLGDETRKTGREMEQSASQTSGYVRNLSSLTSGLGSAARALSLLGASGIALAGMQLFRGMIQESDTAQRNLLRTEAIIKATGQTAGFTAEQLRNQAKELARATLQSTEGVEQAQQILLTFRSVSGDTFTRATELAADLATVTGQGLTGAMTQLGKALESPVEGINALRRSGVSFTDAQREMIKTLVETNQLADAQAMILDELSRQYGGVAKAEAMGYAGAVDTLGQAWQELKLALNDAMGVGDKAGWVFTKLAETVDWLTESLRRMSGAQALGGVQAVRTEIIKTEENLRELEKRRAGRFGFVVSQQEIDFEKAKLRELNRELAQLIRTQAELKASSNALIPARKPLIDSQEAMTKATKSQVTESQRFLAALKREVEQLGLNSIEIRRMEAARLGVLELAGPEIDALEEKTRALAEQTEAVRAHEAAQRKIEQVTQSVMTGQEKYAARVRELDGLLAKGLGQETYNRALKDAEAQFLQTSQTGQRAFSAIEQYAIQGARNIQTAFSRFFFDPFSNGLKGLVTGLGNAVRQMVAEIAAMKFARSLGLGSMLGLGSSSAFAGGGSLLDMASLGSSAYSLLNGGFGAGSLASSFATSGIGQSLGLSAKMGGSGMPFMTSAGSAFSSAASTLGAGAFGVMAGSMLAGDKQIAGINGTISSAGGAAIGAAIAGPVGAAVGGVLGGAVNAMFGRGPLKQRATTLEGTIGAQGFESGDITTAFRAKGGLFRSNKNDFARVDALTGEISTDNKKLLDYAADLARVSRDVIGLIDETVNSVGSSLNRMGEDLGLSTDTLNAFQTQIRLVSENGQFLTEQQIGEEIQRISDAMARSLVPGLDAFSRRGESALQTVTRLNAEFNVLAGLGAALGNSLNGTKAFLRSVSFEQRSAFVDAAGGIDALAIKAQFFSDNFLTEAERLQPSIERLDEEMARLGLSAEMSKRQFRDLVMSFGQAGGISQAMLQGMLNVAPLFVQVKDGLAALYPALQDTTDATYDLAAAESLIASTRSALVAAYNRERAALEGVANRFKDLATNLRSASDALSLGNLSPLTPQQRLEEARRQFNQDRLGANAGDQDALRRLPESARAFLEASQIYNASSAEYVADFNFVKSVLDSAAKVADTEAEIAKRQLLAMEASVGRLVDIDDKLGDVKSLMNELIAAVLQGPGNPAISNQAIRDFASAPGRTSDEILAAAVKHGVSGSQLSGALAVNQSVISQGSGGLSISDQQIKDFVWQNIANPRLIYDTAKEYGITLSRVASASGLPYADIEQWARQNNLPMFERGTDFVHKGGLAMLHPAEAVTPASHMRDMAQEIAELRRELAELRREQNQQTSALINVAVESQRMNAEMIIQSNQDIAGSAAWRDQAKAVMR</sequence>